<dbReference type="EMBL" id="JAAIYO010000006">
    <property type="protein sequence ID" value="MBE4750856.1"/>
    <property type="molecule type" value="Genomic_DNA"/>
</dbReference>
<comment type="caution">
    <text evidence="2">The sequence shown here is derived from an EMBL/GenBank/DDBJ whole genome shotgun (WGS) entry which is preliminary data.</text>
</comment>
<evidence type="ECO:0000313" key="3">
    <source>
        <dbReference type="Proteomes" id="UP001516472"/>
    </source>
</evidence>
<evidence type="ECO:0000259" key="1">
    <source>
        <dbReference type="Pfam" id="PF20032"/>
    </source>
</evidence>
<feature type="domain" description="ADYC" evidence="1">
    <location>
        <begin position="175"/>
        <end position="325"/>
    </location>
</feature>
<name>A0ABR9PSE4_9BACT</name>
<evidence type="ECO:0000313" key="2">
    <source>
        <dbReference type="EMBL" id="MBE4750856.1"/>
    </source>
</evidence>
<dbReference type="RefSeq" id="WP_193428041.1">
    <property type="nucleotide sequence ID" value="NZ_CBCSIP010000068.1"/>
</dbReference>
<reference evidence="2 3" key="1">
    <citation type="submission" date="2020-02" db="EMBL/GenBank/DDBJ databases">
        <authorList>
            <person name="Babadi Z.K."/>
            <person name="Risdian C."/>
            <person name="Ebrahimipour G.H."/>
            <person name="Wink J."/>
        </authorList>
    </citation>
    <scope>NUCLEOTIDE SEQUENCE [LARGE SCALE GENOMIC DNA]</scope>
    <source>
        <strain evidence="2 3">ZKHCc1 1396</strain>
    </source>
</reference>
<protein>
    <recommendedName>
        <fullName evidence="1">ADYC domain-containing protein</fullName>
    </recommendedName>
</protein>
<sequence>MKPLRAWFGCLALVLVTGGCRLPASTRPPAEAKPDGAVSGGCPTGQCDPDPNGLGIYITEGHNYCFVHEKSALLCPEGFVNTPEGVVMKVRSRERPRTVLDIPVGLSSLEGEPVGTLESIYAAPTDFFVVVNGQRKVRGAGLEALRFTFTLPVEVNGDATNRAYEMSWQHLGEKRFRVLYRQVGTRTWRRQCDAPESADVASLFLPARQVDGLTAAVQGQDTAITLACETGAIGACLRWGYQPWDPTSFQDDRDRASVYGACLQAKRAAYFIGLGDLQSYTVGGTEFLRRDAHGFGARSNDRLDELEFVEALWSPRGAECLNPMNRRRDLPLPRGLQLPVCGSTPKWSPRGTFATGVPQPLKF</sequence>
<keyword evidence="3" id="KW-1185">Reference proteome</keyword>
<dbReference type="Proteomes" id="UP001516472">
    <property type="component" value="Unassembled WGS sequence"/>
</dbReference>
<dbReference type="InterPro" id="IPR045426">
    <property type="entry name" value="ADYC"/>
</dbReference>
<dbReference type="PROSITE" id="PS51257">
    <property type="entry name" value="PROKAR_LIPOPROTEIN"/>
    <property type="match status" value="1"/>
</dbReference>
<dbReference type="Pfam" id="PF20032">
    <property type="entry name" value="ADYC"/>
    <property type="match status" value="1"/>
</dbReference>
<organism evidence="2 3">
    <name type="scientific">Corallococcus soli</name>
    <dbReference type="NCBI Taxonomy" id="2710757"/>
    <lineage>
        <taxon>Bacteria</taxon>
        <taxon>Pseudomonadati</taxon>
        <taxon>Myxococcota</taxon>
        <taxon>Myxococcia</taxon>
        <taxon>Myxococcales</taxon>
        <taxon>Cystobacterineae</taxon>
        <taxon>Myxococcaceae</taxon>
        <taxon>Corallococcus</taxon>
    </lineage>
</organism>
<accession>A0ABR9PSE4</accession>
<proteinExistence type="predicted"/>
<gene>
    <name evidence="2" type="ORF">G4177_22050</name>
</gene>